<dbReference type="SUPFAM" id="SSF56112">
    <property type="entry name" value="Protein kinase-like (PK-like)"/>
    <property type="match status" value="1"/>
</dbReference>
<organism evidence="2 3">
    <name type="scientific">Allohahella marinimesophila</name>
    <dbReference type="NCBI Taxonomy" id="1054972"/>
    <lineage>
        <taxon>Bacteria</taxon>
        <taxon>Pseudomonadati</taxon>
        <taxon>Pseudomonadota</taxon>
        <taxon>Gammaproteobacteria</taxon>
        <taxon>Oceanospirillales</taxon>
        <taxon>Hahellaceae</taxon>
        <taxon>Allohahella</taxon>
    </lineage>
</organism>
<name>A0ABP7NN17_9GAMM</name>
<evidence type="ECO:0000313" key="2">
    <source>
        <dbReference type="EMBL" id="GAA3950678.1"/>
    </source>
</evidence>
<dbReference type="Pfam" id="PF01636">
    <property type="entry name" value="APH"/>
    <property type="match status" value="1"/>
</dbReference>
<protein>
    <recommendedName>
        <fullName evidence="1">Aminoglycoside phosphotransferase domain-containing protein</fullName>
    </recommendedName>
</protein>
<dbReference type="InterPro" id="IPR002575">
    <property type="entry name" value="Aminoglycoside_PTrfase"/>
</dbReference>
<sequence>MVEEVIGRPPVLPADLDAIMATLAAIHALDLPDRPARRPLPDLADPLRAMHDEVSGQARYLSQVELSPGSENLLQSGLSALAKSLHRHDRPPVSLITFDAHPGNFLIDESGKAWMVDLEKARYSHAGFDLAHATLYTSTTWDLRTHAVLEAASVIEAYRQWAAYLADLRGGESASVLAHLSWQADLRRAMWLWSSTWCAKWLATAAQNHTGHYENWDRNNNADTLNRHVEERARHYLSQQVLQQVSDEIQLIGDAFR</sequence>
<reference evidence="3" key="1">
    <citation type="journal article" date="2019" name="Int. J. Syst. Evol. Microbiol.">
        <title>The Global Catalogue of Microorganisms (GCM) 10K type strain sequencing project: providing services to taxonomists for standard genome sequencing and annotation.</title>
        <authorList>
            <consortium name="The Broad Institute Genomics Platform"/>
            <consortium name="The Broad Institute Genome Sequencing Center for Infectious Disease"/>
            <person name="Wu L."/>
            <person name="Ma J."/>
        </authorList>
    </citation>
    <scope>NUCLEOTIDE SEQUENCE [LARGE SCALE GENOMIC DNA]</scope>
    <source>
        <strain evidence="3">JCM 17555</strain>
    </source>
</reference>
<proteinExistence type="predicted"/>
<dbReference type="Gene3D" id="3.90.1200.10">
    <property type="match status" value="1"/>
</dbReference>
<dbReference type="InterPro" id="IPR011009">
    <property type="entry name" value="Kinase-like_dom_sf"/>
</dbReference>
<gene>
    <name evidence="2" type="ORF">GCM10022278_07260</name>
</gene>
<dbReference type="EMBL" id="BAABBO010000001">
    <property type="protein sequence ID" value="GAA3950678.1"/>
    <property type="molecule type" value="Genomic_DNA"/>
</dbReference>
<accession>A0ABP7NN17</accession>
<comment type="caution">
    <text evidence="2">The sequence shown here is derived from an EMBL/GenBank/DDBJ whole genome shotgun (WGS) entry which is preliminary data.</text>
</comment>
<feature type="domain" description="Aminoglycoside phosphotransferase" evidence="1">
    <location>
        <begin position="9"/>
        <end position="163"/>
    </location>
</feature>
<dbReference type="Proteomes" id="UP001501337">
    <property type="component" value="Unassembled WGS sequence"/>
</dbReference>
<evidence type="ECO:0000313" key="3">
    <source>
        <dbReference type="Proteomes" id="UP001501337"/>
    </source>
</evidence>
<keyword evidence="3" id="KW-1185">Reference proteome</keyword>
<evidence type="ECO:0000259" key="1">
    <source>
        <dbReference type="Pfam" id="PF01636"/>
    </source>
</evidence>